<feature type="domain" description="HTH cro/C1-type" evidence="2">
    <location>
        <begin position="31"/>
        <end position="76"/>
    </location>
</feature>
<dbReference type="SUPFAM" id="SSF47413">
    <property type="entry name" value="lambda repressor-like DNA-binding domains"/>
    <property type="match status" value="1"/>
</dbReference>
<dbReference type="Pfam" id="PF01381">
    <property type="entry name" value="HTH_3"/>
    <property type="match status" value="1"/>
</dbReference>
<proteinExistence type="predicted"/>
<dbReference type="NCBIfam" id="TIGR02607">
    <property type="entry name" value="antidote_HigA"/>
    <property type="match status" value="1"/>
</dbReference>
<dbReference type="AlphaFoldDB" id="A0A1V4HU70"/>
<dbReference type="STRING" id="29421.B2M20_17610"/>
<evidence type="ECO:0000256" key="1">
    <source>
        <dbReference type="ARBA" id="ARBA00023125"/>
    </source>
</evidence>
<dbReference type="InterPro" id="IPR010982">
    <property type="entry name" value="Lambda_DNA-bd_dom_sf"/>
</dbReference>
<keyword evidence="1" id="KW-0238">DNA-binding</keyword>
<reference evidence="3 4" key="1">
    <citation type="submission" date="2017-02" db="EMBL/GenBank/DDBJ databases">
        <title>Genome sequence of the nitrite-oxidizing bacterium Nitrobacter vulgaris strain Ab1.</title>
        <authorList>
            <person name="Mellbye B.L."/>
            <person name="Davis E.W."/>
            <person name="Spieck E."/>
            <person name="Chang J.H."/>
            <person name="Bottomley P.J."/>
            <person name="Sayavedra-Soto L.A."/>
        </authorList>
    </citation>
    <scope>NUCLEOTIDE SEQUENCE [LARGE SCALE GENOMIC DNA]</scope>
    <source>
        <strain evidence="3 4">Ab1</strain>
    </source>
</reference>
<evidence type="ECO:0000259" key="2">
    <source>
        <dbReference type="PROSITE" id="PS50943"/>
    </source>
</evidence>
<protein>
    <submittedName>
        <fullName evidence="3">Addiction module antidote protein, HigA family</fullName>
    </submittedName>
</protein>
<comment type="caution">
    <text evidence="3">The sequence shown here is derived from an EMBL/GenBank/DDBJ whole genome shotgun (WGS) entry which is preliminary data.</text>
</comment>
<keyword evidence="4" id="KW-1185">Reference proteome</keyword>
<evidence type="ECO:0000313" key="3">
    <source>
        <dbReference type="EMBL" id="OPH81464.1"/>
    </source>
</evidence>
<sequence>MAKDFHQETRPDMAKHPGTLLREQVLPGLHLSVSQAARDLGVARQTLHRILAGEAAITPEMAARLEQLCGVSSDVWLRCQNHYELQRARSELRPVLKRIPRRLLSETIIKKIGA</sequence>
<dbReference type="PANTHER" id="PTHR36924">
    <property type="entry name" value="ANTITOXIN HIGA-1"/>
    <property type="match status" value="1"/>
</dbReference>
<accession>A0A1V4HU70</accession>
<dbReference type="PANTHER" id="PTHR36924:SF1">
    <property type="entry name" value="ANTITOXIN HIGA-1"/>
    <property type="match status" value="1"/>
</dbReference>
<dbReference type="PROSITE" id="PS50943">
    <property type="entry name" value="HTH_CROC1"/>
    <property type="match status" value="1"/>
</dbReference>
<dbReference type="EMBL" id="MWPQ01000063">
    <property type="protein sequence ID" value="OPH81464.1"/>
    <property type="molecule type" value="Genomic_DNA"/>
</dbReference>
<dbReference type="Proteomes" id="UP000189940">
    <property type="component" value="Unassembled WGS sequence"/>
</dbReference>
<dbReference type="InterPro" id="IPR001387">
    <property type="entry name" value="Cro/C1-type_HTH"/>
</dbReference>
<dbReference type="CDD" id="cd00093">
    <property type="entry name" value="HTH_XRE"/>
    <property type="match status" value="1"/>
</dbReference>
<organism evidence="3 4">
    <name type="scientific">Nitrobacter vulgaris</name>
    <dbReference type="NCBI Taxonomy" id="29421"/>
    <lineage>
        <taxon>Bacteria</taxon>
        <taxon>Pseudomonadati</taxon>
        <taxon>Pseudomonadota</taxon>
        <taxon>Alphaproteobacteria</taxon>
        <taxon>Hyphomicrobiales</taxon>
        <taxon>Nitrobacteraceae</taxon>
        <taxon>Nitrobacter</taxon>
    </lineage>
</organism>
<gene>
    <name evidence="3" type="ORF">B2M20_17610</name>
</gene>
<dbReference type="OrthoDB" id="3174593at2"/>
<dbReference type="SMART" id="SM00530">
    <property type="entry name" value="HTH_XRE"/>
    <property type="match status" value="1"/>
</dbReference>
<dbReference type="Gene3D" id="1.10.260.40">
    <property type="entry name" value="lambda repressor-like DNA-binding domains"/>
    <property type="match status" value="1"/>
</dbReference>
<dbReference type="GO" id="GO:0003677">
    <property type="term" value="F:DNA binding"/>
    <property type="evidence" value="ECO:0007669"/>
    <property type="project" value="UniProtKB-KW"/>
</dbReference>
<evidence type="ECO:0000313" key="4">
    <source>
        <dbReference type="Proteomes" id="UP000189940"/>
    </source>
</evidence>
<name>A0A1V4HU70_NITVU</name>
<dbReference type="InterPro" id="IPR013430">
    <property type="entry name" value="Toxin_antidote_HigA"/>
</dbReference>